<dbReference type="CDD" id="cd02440">
    <property type="entry name" value="AdoMet_MTases"/>
    <property type="match status" value="1"/>
</dbReference>
<reference evidence="1 2" key="1">
    <citation type="journal article" date="2016" name="Nat. Commun.">
        <title>Thousands of microbial genomes shed light on interconnected biogeochemical processes in an aquifer system.</title>
        <authorList>
            <person name="Anantharaman K."/>
            <person name="Brown C.T."/>
            <person name="Hug L.A."/>
            <person name="Sharon I."/>
            <person name="Castelle C.J."/>
            <person name="Probst A.J."/>
            <person name="Thomas B.C."/>
            <person name="Singh A."/>
            <person name="Wilkins M.J."/>
            <person name="Karaoz U."/>
            <person name="Brodie E.L."/>
            <person name="Williams K.H."/>
            <person name="Hubbard S.S."/>
            <person name="Banfield J.F."/>
        </authorList>
    </citation>
    <scope>NUCLEOTIDE SEQUENCE [LARGE SCALE GENOMIC DNA]</scope>
</reference>
<sequence>MVSISEKTKRLYNEIAPKYNEAFPFHYHPEHRQLFIDQLPANARILDAGCAGGRDTKFFSDLGLRVTGVDFSSGQISEAQSKYPGIDFREADLLNLVQTFPRGEFDGVYTYATLDHILRRDIPRAIRNFNFILKNSGVLLVCTRKGKGVLWTNDSYSVGKKRRFTLIESEELENLLSRNGFEIEYFESFPSVTRANMEFNLALCRKHFDLS</sequence>
<evidence type="ECO:0000313" key="2">
    <source>
        <dbReference type="Proteomes" id="UP000177698"/>
    </source>
</evidence>
<dbReference type="InterPro" id="IPR029063">
    <property type="entry name" value="SAM-dependent_MTases_sf"/>
</dbReference>
<dbReference type="AlphaFoldDB" id="A0A1F7IFT8"/>
<dbReference type="SUPFAM" id="SSF53335">
    <property type="entry name" value="S-adenosyl-L-methionine-dependent methyltransferases"/>
    <property type="match status" value="1"/>
</dbReference>
<evidence type="ECO:0000313" key="1">
    <source>
        <dbReference type="EMBL" id="OGK42234.1"/>
    </source>
</evidence>
<comment type="caution">
    <text evidence="1">The sequence shown here is derived from an EMBL/GenBank/DDBJ whole genome shotgun (WGS) entry which is preliminary data.</text>
</comment>
<organism evidence="1 2">
    <name type="scientific">Candidatus Roizmanbacteria bacterium RIFCSPLOWO2_01_FULL_37_12</name>
    <dbReference type="NCBI Taxonomy" id="1802056"/>
    <lineage>
        <taxon>Bacteria</taxon>
        <taxon>Candidatus Roizmaniibacteriota</taxon>
    </lineage>
</organism>
<gene>
    <name evidence="1" type="ORF">A2954_04460</name>
</gene>
<evidence type="ECO:0008006" key="3">
    <source>
        <dbReference type="Google" id="ProtNLM"/>
    </source>
</evidence>
<protein>
    <recommendedName>
        <fullName evidence="3">Methyltransferase domain-containing protein</fullName>
    </recommendedName>
</protein>
<dbReference type="PANTHER" id="PTHR43861:SF1">
    <property type="entry name" value="TRANS-ACONITATE 2-METHYLTRANSFERASE"/>
    <property type="match status" value="1"/>
</dbReference>
<accession>A0A1F7IFT8</accession>
<proteinExistence type="predicted"/>
<dbReference type="STRING" id="1802056.A2954_04460"/>
<name>A0A1F7IFT8_9BACT</name>
<dbReference type="Proteomes" id="UP000177698">
    <property type="component" value="Unassembled WGS sequence"/>
</dbReference>
<dbReference type="PANTHER" id="PTHR43861">
    <property type="entry name" value="TRANS-ACONITATE 2-METHYLTRANSFERASE-RELATED"/>
    <property type="match status" value="1"/>
</dbReference>
<dbReference type="Pfam" id="PF13489">
    <property type="entry name" value="Methyltransf_23"/>
    <property type="match status" value="1"/>
</dbReference>
<dbReference type="EMBL" id="MGAG01000003">
    <property type="protein sequence ID" value="OGK42234.1"/>
    <property type="molecule type" value="Genomic_DNA"/>
</dbReference>
<dbReference type="Gene3D" id="3.40.50.150">
    <property type="entry name" value="Vaccinia Virus protein VP39"/>
    <property type="match status" value="1"/>
</dbReference>